<evidence type="ECO:0000313" key="1">
    <source>
        <dbReference type="EMBL" id="WAN70109.1"/>
    </source>
</evidence>
<proteinExistence type="predicted"/>
<reference evidence="1" key="2">
    <citation type="submission" date="2022-10" db="EMBL/GenBank/DDBJ databases">
        <authorList>
            <person name="Ngo T.-E."/>
        </authorList>
    </citation>
    <scope>NUCLEOTIDE SEQUENCE</scope>
    <source>
        <strain evidence="1">JHB</strain>
    </source>
</reference>
<name>A0A9Q9SUW7_MOOP1</name>
<gene>
    <name evidence="1" type="ORF">BJP36_39330</name>
</gene>
<dbReference type="AlphaFoldDB" id="A0A9Q9SUW7"/>
<organism evidence="1">
    <name type="scientific">Moorena producens (strain JHB)</name>
    <dbReference type="NCBI Taxonomy" id="1454205"/>
    <lineage>
        <taxon>Bacteria</taxon>
        <taxon>Bacillati</taxon>
        <taxon>Cyanobacteriota</taxon>
        <taxon>Cyanophyceae</taxon>
        <taxon>Coleofasciculales</taxon>
        <taxon>Coleofasciculaceae</taxon>
        <taxon>Moorena</taxon>
    </lineage>
</organism>
<reference evidence="1" key="1">
    <citation type="journal article" date="2017" name="Proc. Natl. Acad. Sci. U.S.A.">
        <title>Comparative genomics uncovers the prolific and distinctive metabolic potential of the cyanobacterial genus Moorea.</title>
        <authorList>
            <person name="Leao T."/>
            <person name="Castelao G."/>
            <person name="Korobeynikov A."/>
            <person name="Monroe E.A."/>
            <person name="Podell S."/>
            <person name="Glukhov E."/>
            <person name="Allen E.E."/>
            <person name="Gerwick W.H."/>
            <person name="Gerwick L."/>
        </authorList>
    </citation>
    <scope>NUCLEOTIDE SEQUENCE</scope>
    <source>
        <strain evidence="1">JHB</strain>
    </source>
</reference>
<dbReference type="Proteomes" id="UP000176944">
    <property type="component" value="Chromosome"/>
</dbReference>
<sequence>MANGIALRARQEATGNRQKLTKTGEIVFASILVHCSLFPIPCSQQLPRSLFNLDPKLV</sequence>
<protein>
    <submittedName>
        <fullName evidence="1">Uncharacterized protein</fullName>
    </submittedName>
</protein>
<accession>A0A9Q9SUW7</accession>
<dbReference type="EMBL" id="CP017708">
    <property type="protein sequence ID" value="WAN70109.1"/>
    <property type="molecule type" value="Genomic_DNA"/>
</dbReference>